<dbReference type="InterPro" id="IPR050755">
    <property type="entry name" value="TRAFAC_YlqF/YawG_RiboMat"/>
</dbReference>
<dbReference type="STRING" id="441375.B6AH40"/>
<protein>
    <recommendedName>
        <fullName evidence="5">Nucleolar GTP-binding protein 2</fullName>
    </recommendedName>
</protein>
<dbReference type="RefSeq" id="XP_002141880.1">
    <property type="nucleotide sequence ID" value="XM_002141844.1"/>
</dbReference>
<evidence type="ECO:0000256" key="5">
    <source>
        <dbReference type="RuleBase" id="RU364023"/>
    </source>
</evidence>
<keyword evidence="4 5" id="KW-0539">Nucleus</keyword>
<dbReference type="PROSITE" id="PS51721">
    <property type="entry name" value="G_CP"/>
    <property type="match status" value="1"/>
</dbReference>
<evidence type="ECO:0000313" key="8">
    <source>
        <dbReference type="EMBL" id="EEA07531.1"/>
    </source>
</evidence>
<comment type="similarity">
    <text evidence="5">Belongs to the TRAFAC class YlqF/YawG GTPase family. NOG2 subfamily.</text>
</comment>
<gene>
    <name evidence="8" type="ORF">CMU_037050</name>
</gene>
<dbReference type="Gene3D" id="1.10.1580.10">
    <property type="match status" value="1"/>
</dbReference>
<dbReference type="GO" id="GO:0005730">
    <property type="term" value="C:nucleolus"/>
    <property type="evidence" value="ECO:0007669"/>
    <property type="project" value="UniProtKB-SubCell"/>
</dbReference>
<evidence type="ECO:0000256" key="2">
    <source>
        <dbReference type="ARBA" id="ARBA00022741"/>
    </source>
</evidence>
<dbReference type="InterPro" id="IPR030378">
    <property type="entry name" value="G_CP_dom"/>
</dbReference>
<keyword evidence="9" id="KW-1185">Reference proteome</keyword>
<dbReference type="GeneID" id="6997055"/>
<comment type="function">
    <text evidence="5">GTPase that associates with pre-60S ribosomal subunits in the nucleolus and is required for their nuclear export and maturation.</text>
</comment>
<dbReference type="InterPro" id="IPR027417">
    <property type="entry name" value="P-loop_NTPase"/>
</dbReference>
<dbReference type="GO" id="GO:0005525">
    <property type="term" value="F:GTP binding"/>
    <property type="evidence" value="ECO:0007669"/>
    <property type="project" value="UniProtKB-KW"/>
</dbReference>
<dbReference type="Proteomes" id="UP000001460">
    <property type="component" value="Unassembled WGS sequence"/>
</dbReference>
<dbReference type="Pfam" id="PF01926">
    <property type="entry name" value="MMR_HSR1"/>
    <property type="match status" value="1"/>
</dbReference>
<evidence type="ECO:0000313" key="9">
    <source>
        <dbReference type="Proteomes" id="UP000001460"/>
    </source>
</evidence>
<dbReference type="SUPFAM" id="SSF52540">
    <property type="entry name" value="P-loop containing nucleoside triphosphate hydrolases"/>
    <property type="match status" value="1"/>
</dbReference>
<dbReference type="PRINTS" id="PR00326">
    <property type="entry name" value="GTP1OBG"/>
</dbReference>
<keyword evidence="3 5" id="KW-0342">GTP-binding</keyword>
<dbReference type="EMBL" id="DS989733">
    <property type="protein sequence ID" value="EEA07531.1"/>
    <property type="molecule type" value="Genomic_DNA"/>
</dbReference>
<sequence>MAKKTKRLSLAVERFKTVRSHKMKKQMTAISKSKSSTNPDRLLDNNKKEGFYRTRSTISRLNMYNEKGVLSSNDKPSGTMVRIEPDRRWFGNTRVITQSKLESFRQQMSEVSSDPYSIVLRRSKLPIHLIKENSESIPNTKYGGNLLKIEPYNQTFGEGHKRRKKPRLSSQFDSLSDLTENVEKRNTEYDIVENNESEINSKFDGFELLKDDAVLKKGKSKRIWQELYKVIDSSDIIIHVLDSRDPQGTRCIYIEEYLEKECPQKYLVYVLNKVDLIPKWVASRWIGFYSSKRPTIAFHSSITNPFGKKTLFHVLRQYTSLMKDKKHVSVGFIGYPNVGKSSIINTLRGSKVCKVAPIAGETKIWQYIHLTHRLYLIDCPGIVPPTLINTENGEFNNLQASTNVVLKGAVRTEKLSDPSIYISELLQKVKAHHIKQKYHLNPSDNWQNTDEFLTIVGKRLGKFLKGGEIDHVTTAKVILNDWITGKIPYFIPPPNKEQENNQSEGVEINKESDSKVIQVEHELLDNLKLTSDFNIEETEHFSGDEFKETDLNDKFCLKESNENSGVNISWRDIVKEFE</sequence>
<dbReference type="CDD" id="cd01858">
    <property type="entry name" value="NGP_1"/>
    <property type="match status" value="1"/>
</dbReference>
<dbReference type="OMA" id="RTQGFNH"/>
<dbReference type="InterPro" id="IPR012971">
    <property type="entry name" value="NOG2_N_dom"/>
</dbReference>
<evidence type="ECO:0000256" key="1">
    <source>
        <dbReference type="ARBA" id="ARBA00004604"/>
    </source>
</evidence>
<dbReference type="FunFam" id="3.40.50.300:FF:000559">
    <property type="entry name" value="Nuclear/nucleolar GTPase 2"/>
    <property type="match status" value="1"/>
</dbReference>
<comment type="subcellular location">
    <subcellularLocation>
        <location evidence="1 5">Nucleus</location>
        <location evidence="1 5">Nucleolus</location>
    </subcellularLocation>
</comment>
<dbReference type="InterPro" id="IPR006073">
    <property type="entry name" value="GTP-bd"/>
</dbReference>
<evidence type="ECO:0000256" key="3">
    <source>
        <dbReference type="ARBA" id="ARBA00023134"/>
    </source>
</evidence>
<accession>B6AH40</accession>
<dbReference type="PANTHER" id="PTHR11089">
    <property type="entry name" value="GTP-BINDING PROTEIN-RELATED"/>
    <property type="match status" value="1"/>
</dbReference>
<dbReference type="OrthoDB" id="444945at2759"/>
<dbReference type="AlphaFoldDB" id="B6AH40"/>
<dbReference type="PANTHER" id="PTHR11089:SF9">
    <property type="entry name" value="NUCLEOLAR GTP-BINDING PROTEIN 2"/>
    <property type="match status" value="1"/>
</dbReference>
<dbReference type="InterPro" id="IPR024929">
    <property type="entry name" value="GNL2_CP_dom"/>
</dbReference>
<feature type="region of interest" description="Disordered" evidence="6">
    <location>
        <begin position="26"/>
        <end position="45"/>
    </location>
</feature>
<proteinExistence type="inferred from homology"/>
<dbReference type="Pfam" id="PF08153">
    <property type="entry name" value="NGP1NT"/>
    <property type="match status" value="1"/>
</dbReference>
<feature type="compositionally biased region" description="Polar residues" evidence="6">
    <location>
        <begin position="28"/>
        <end position="39"/>
    </location>
</feature>
<organism evidence="8 9">
    <name type="scientific">Cryptosporidium muris (strain RN66)</name>
    <dbReference type="NCBI Taxonomy" id="441375"/>
    <lineage>
        <taxon>Eukaryota</taxon>
        <taxon>Sar</taxon>
        <taxon>Alveolata</taxon>
        <taxon>Apicomplexa</taxon>
        <taxon>Conoidasida</taxon>
        <taxon>Coccidia</taxon>
        <taxon>Eucoccidiorida</taxon>
        <taxon>Eimeriorina</taxon>
        <taxon>Cryptosporidiidae</taxon>
        <taxon>Cryptosporidium</taxon>
    </lineage>
</organism>
<feature type="domain" description="CP-type G" evidence="7">
    <location>
        <begin position="224"/>
        <end position="385"/>
    </location>
</feature>
<evidence type="ECO:0000259" key="7">
    <source>
        <dbReference type="PROSITE" id="PS51721"/>
    </source>
</evidence>
<dbReference type="InterPro" id="IPR023179">
    <property type="entry name" value="GTP-bd_ortho_bundle_sf"/>
</dbReference>
<keyword evidence="2 5" id="KW-0547">Nucleotide-binding</keyword>
<dbReference type="VEuPathDB" id="CryptoDB:CMU_037050"/>
<dbReference type="eggNOG" id="KOG2423">
    <property type="taxonomic scope" value="Eukaryota"/>
</dbReference>
<evidence type="ECO:0000256" key="4">
    <source>
        <dbReference type="ARBA" id="ARBA00023242"/>
    </source>
</evidence>
<reference evidence="8" key="1">
    <citation type="submission" date="2008-06" db="EMBL/GenBank/DDBJ databases">
        <authorList>
            <person name="Lorenzi H."/>
            <person name="Inman J."/>
            <person name="Miller J."/>
            <person name="Schobel S."/>
            <person name="Amedeo P."/>
            <person name="Caler E.V."/>
            <person name="da Silva J."/>
        </authorList>
    </citation>
    <scope>NUCLEOTIDE SEQUENCE [LARGE SCALE GENOMIC DNA]</scope>
    <source>
        <strain evidence="8">RN66</strain>
    </source>
</reference>
<dbReference type="Gene3D" id="3.40.50.300">
    <property type="entry name" value="P-loop containing nucleotide triphosphate hydrolases"/>
    <property type="match status" value="1"/>
</dbReference>
<evidence type="ECO:0000256" key="6">
    <source>
        <dbReference type="SAM" id="MobiDB-lite"/>
    </source>
</evidence>
<name>B6AH40_CRYMR</name>